<dbReference type="InterPro" id="IPR015422">
    <property type="entry name" value="PyrdxlP-dep_Trfase_small"/>
</dbReference>
<name>A0ABX0Y3L0_9ACTN</name>
<dbReference type="PANTHER" id="PTHR43713:SF3">
    <property type="entry name" value="GLUTAMATE-1-SEMIALDEHYDE 2,1-AMINOMUTASE 1, CHLOROPLASTIC-RELATED"/>
    <property type="match status" value="1"/>
</dbReference>
<keyword evidence="4" id="KW-0808">Transferase</keyword>
<dbReference type="Proteomes" id="UP000722989">
    <property type="component" value="Unassembled WGS sequence"/>
</dbReference>
<keyword evidence="2 3" id="KW-0663">Pyridoxal phosphate</keyword>
<evidence type="ECO:0000256" key="1">
    <source>
        <dbReference type="ARBA" id="ARBA00001933"/>
    </source>
</evidence>
<dbReference type="RefSeq" id="WP_167927871.1">
    <property type="nucleotide sequence ID" value="NZ_JAATVY010000023.1"/>
</dbReference>
<dbReference type="SUPFAM" id="SSF53383">
    <property type="entry name" value="PLP-dependent transferases"/>
    <property type="match status" value="1"/>
</dbReference>
<comment type="similarity">
    <text evidence="3">Belongs to the class-III pyridoxal-phosphate-dependent aminotransferase family.</text>
</comment>
<evidence type="ECO:0000313" key="5">
    <source>
        <dbReference type="Proteomes" id="UP000722989"/>
    </source>
</evidence>
<protein>
    <submittedName>
        <fullName evidence="4">Aspartate aminotransferase family protein</fullName>
    </submittedName>
</protein>
<accession>A0ABX0Y3L0</accession>
<evidence type="ECO:0000313" key="4">
    <source>
        <dbReference type="EMBL" id="NJC72962.1"/>
    </source>
</evidence>
<keyword evidence="4" id="KW-0032">Aminotransferase</keyword>
<dbReference type="InterPro" id="IPR005814">
    <property type="entry name" value="Aminotrans_3"/>
</dbReference>
<reference evidence="4 5" key="1">
    <citation type="submission" date="2020-03" db="EMBL/GenBank/DDBJ databases">
        <title>WGS of the type strain of Planosporangium spp.</title>
        <authorList>
            <person name="Thawai C."/>
        </authorList>
    </citation>
    <scope>NUCLEOTIDE SEQUENCE [LARGE SCALE GENOMIC DNA]</scope>
    <source>
        <strain evidence="4 5">TBRC 5610</strain>
    </source>
</reference>
<dbReference type="PANTHER" id="PTHR43713">
    <property type="entry name" value="GLUTAMATE-1-SEMIALDEHYDE 2,1-AMINOMUTASE"/>
    <property type="match status" value="1"/>
</dbReference>
<dbReference type="GO" id="GO:0008483">
    <property type="term" value="F:transaminase activity"/>
    <property type="evidence" value="ECO:0007669"/>
    <property type="project" value="UniProtKB-KW"/>
</dbReference>
<dbReference type="Pfam" id="PF00202">
    <property type="entry name" value="Aminotran_3"/>
    <property type="match status" value="1"/>
</dbReference>
<organism evidence="4 5">
    <name type="scientific">Planosporangium thailandense</name>
    <dbReference type="NCBI Taxonomy" id="765197"/>
    <lineage>
        <taxon>Bacteria</taxon>
        <taxon>Bacillati</taxon>
        <taxon>Actinomycetota</taxon>
        <taxon>Actinomycetes</taxon>
        <taxon>Micromonosporales</taxon>
        <taxon>Micromonosporaceae</taxon>
        <taxon>Planosporangium</taxon>
    </lineage>
</organism>
<dbReference type="InterPro" id="IPR015424">
    <property type="entry name" value="PyrdxlP-dep_Trfase"/>
</dbReference>
<keyword evidence="5" id="KW-1185">Reference proteome</keyword>
<dbReference type="CDD" id="cd00610">
    <property type="entry name" value="OAT_like"/>
    <property type="match status" value="1"/>
</dbReference>
<dbReference type="EMBL" id="JAATVY010000023">
    <property type="protein sequence ID" value="NJC72962.1"/>
    <property type="molecule type" value="Genomic_DNA"/>
</dbReference>
<dbReference type="InterPro" id="IPR015421">
    <property type="entry name" value="PyrdxlP-dep_Trfase_major"/>
</dbReference>
<gene>
    <name evidence="4" type="ORF">HC031_25060</name>
</gene>
<dbReference type="PROSITE" id="PS00600">
    <property type="entry name" value="AA_TRANSFER_CLASS_3"/>
    <property type="match status" value="1"/>
</dbReference>
<evidence type="ECO:0000256" key="3">
    <source>
        <dbReference type="RuleBase" id="RU003560"/>
    </source>
</evidence>
<sequence>MRSLNESARLYDAACKVIAGGVSSDIRRSTTSAPPLYIDHASGSHLWDVDGNEYVDYVLGQGPLLFGHSHPRIVEAVTKQLARGQVYSAQHALEVEVAELVCELVPCAELVRFNSVGSEAVQGAWRLARGLTGRPKVLKFEGHYHGWYDSALFSLHPSLDEAGPADHPRAVLGSLGQLPSAADGLVIAPWNDLAAFNRLLDEHAGEIAAVTMEPLLCNTGCIEPHAEFLRGVRERTRRDGIVLIFDEVITGFRLAPGGAQEWFGVVPDLAVFGKAIAGGLPLSCIAGTAEVMRPIVEGRVGHSGTFNSNPVVMAAAAAALSMIAEQRDALYDPLRERGRRLVEGIAERAKAAGVDILTSGPGPIVQTYQTSRSAIDNYRDFATVDRERTLRFHAALLDQGVNSVSRGLWFLSTAHDDADIDRTLNAVERVFDDPTWTRELP</sequence>
<comment type="caution">
    <text evidence="4">The sequence shown here is derived from an EMBL/GenBank/DDBJ whole genome shotgun (WGS) entry which is preliminary data.</text>
</comment>
<dbReference type="InterPro" id="IPR049704">
    <property type="entry name" value="Aminotrans_3_PPA_site"/>
</dbReference>
<proteinExistence type="inferred from homology"/>
<comment type="cofactor">
    <cofactor evidence="1">
        <name>pyridoxal 5'-phosphate</name>
        <dbReference type="ChEBI" id="CHEBI:597326"/>
    </cofactor>
</comment>
<evidence type="ECO:0000256" key="2">
    <source>
        <dbReference type="ARBA" id="ARBA00022898"/>
    </source>
</evidence>
<dbReference type="Gene3D" id="3.40.640.10">
    <property type="entry name" value="Type I PLP-dependent aspartate aminotransferase-like (Major domain)"/>
    <property type="match status" value="1"/>
</dbReference>
<dbReference type="Gene3D" id="3.90.1150.10">
    <property type="entry name" value="Aspartate Aminotransferase, domain 1"/>
    <property type="match status" value="1"/>
</dbReference>